<keyword evidence="2" id="KW-1185">Reference proteome</keyword>
<dbReference type="Proteomes" id="UP000184406">
    <property type="component" value="Unassembled WGS sequence"/>
</dbReference>
<sequence>MHDSDVGFGYLMTFPRWLSGAEATEIYPFSAIRNISPKTPLAVTAAPAPAP</sequence>
<reference evidence="2" key="1">
    <citation type="submission" date="2016-11" db="EMBL/GenBank/DDBJ databases">
        <authorList>
            <person name="Varghese N."/>
            <person name="Submissions S."/>
        </authorList>
    </citation>
    <scope>NUCLEOTIDE SEQUENCE [LARGE SCALE GENOMIC DNA]</scope>
    <source>
        <strain evidence="2">DSM 17539</strain>
    </source>
</reference>
<protein>
    <submittedName>
        <fullName evidence="1">Uncharacterized protein</fullName>
    </submittedName>
</protein>
<dbReference type="EMBL" id="FQUX01000012">
    <property type="protein sequence ID" value="SHG08710.1"/>
    <property type="molecule type" value="Genomic_DNA"/>
</dbReference>
<proteinExistence type="predicted"/>
<name>A0A1M5GY92_9FLAO</name>
<organism evidence="1 2">
    <name type="scientific">Arenibacter palladensis</name>
    <dbReference type="NCBI Taxonomy" id="237373"/>
    <lineage>
        <taxon>Bacteria</taxon>
        <taxon>Pseudomonadati</taxon>
        <taxon>Bacteroidota</taxon>
        <taxon>Flavobacteriia</taxon>
        <taxon>Flavobacteriales</taxon>
        <taxon>Flavobacteriaceae</taxon>
        <taxon>Arenibacter</taxon>
    </lineage>
</organism>
<gene>
    <name evidence="1" type="ORF">SAMN03080594_11274</name>
</gene>
<accession>A0A1M5GY92</accession>
<evidence type="ECO:0000313" key="2">
    <source>
        <dbReference type="Proteomes" id="UP000184406"/>
    </source>
</evidence>
<evidence type="ECO:0000313" key="1">
    <source>
        <dbReference type="EMBL" id="SHG08710.1"/>
    </source>
</evidence>
<dbReference type="AlphaFoldDB" id="A0A1M5GY92"/>